<dbReference type="GO" id="GO:0051537">
    <property type="term" value="F:2 iron, 2 sulfur cluster binding"/>
    <property type="evidence" value="ECO:0007669"/>
    <property type="project" value="UniProtKB-KW"/>
</dbReference>
<sequence length="435" mass="49485">MTISSDIQKMITNRLKGHSLNAPFYLNSDIFNLDVAAIFSQHWIYVAVEPDIAEPGDYITVDVGSNSVIIVRDDDMNIKAFHNVCRHRGSQLCDDAKGSVGNIVCPYHQWTYDLTGKLIYTEHMGEAFNPNDHNLKSVHVGNVAGLIFICLADEPPADFEEMRAAMEPYIAPHRVADCKVIWQEDIVENGNWKLTMENNRECYHCVANHPELTISLYEYGFGYQPSPANAEKVQEFRDLIETEGKRWESCGLPSAEIDLLDSCATAYRTQRLPLDKAGESQTMDGNVACQKLLGDLTQRNLGGLSFWTQPNSWHHFMSDHIVTFSVLPIDAEHTLLRTKWLVHKDAVEGVDYETKKITEVWQATNKQDSTLVERTQRGANSEWYEPGPYSPYTEELVEKFTNWYIQRLEATLEKPEFIKKQAAANSKTVPIMVCR</sequence>
<dbReference type="Pfam" id="PF00355">
    <property type="entry name" value="Rieske"/>
    <property type="match status" value="1"/>
</dbReference>
<protein>
    <submittedName>
        <fullName evidence="9">Rieske (2Fe-2S) iron-sulfur domain protein</fullName>
    </submittedName>
</protein>
<dbReference type="GO" id="GO:0016491">
    <property type="term" value="F:oxidoreductase activity"/>
    <property type="evidence" value="ECO:0007669"/>
    <property type="project" value="UniProtKB-KW"/>
</dbReference>
<evidence type="ECO:0000259" key="8">
    <source>
        <dbReference type="PROSITE" id="PS51296"/>
    </source>
</evidence>
<dbReference type="OrthoDB" id="9790995at2"/>
<accession>D7DHY7</accession>
<dbReference type="InterPro" id="IPR015879">
    <property type="entry name" value="Ring_hydroxy_dOase_asu_C_dom"/>
</dbReference>
<keyword evidence="7" id="KW-0411">Iron-sulfur</keyword>
<dbReference type="PANTHER" id="PTHR43756">
    <property type="entry name" value="CHOLINE MONOOXYGENASE, CHLOROPLASTIC"/>
    <property type="match status" value="1"/>
</dbReference>
<keyword evidence="6" id="KW-0408">Iron</keyword>
<dbReference type="Pfam" id="PF00848">
    <property type="entry name" value="Ring_hydroxyl_A"/>
    <property type="match status" value="1"/>
</dbReference>
<dbReference type="CDD" id="cd08884">
    <property type="entry name" value="RHO_alpha_C_GbcA-like"/>
    <property type="match status" value="1"/>
</dbReference>
<evidence type="ECO:0000313" key="9">
    <source>
        <dbReference type="EMBL" id="ADI29672.1"/>
    </source>
</evidence>
<evidence type="ECO:0000256" key="1">
    <source>
        <dbReference type="ARBA" id="ARBA00001962"/>
    </source>
</evidence>
<gene>
    <name evidence="9" type="ordered locus">M301_1289</name>
</gene>
<dbReference type="HOGENOM" id="CLU_026244_3_0_4"/>
<dbReference type="RefSeq" id="WP_013147986.1">
    <property type="nucleotide sequence ID" value="NC_014207.1"/>
</dbReference>
<keyword evidence="3" id="KW-0001">2Fe-2S</keyword>
<keyword evidence="5" id="KW-0560">Oxidoreductase</keyword>
<evidence type="ECO:0000256" key="6">
    <source>
        <dbReference type="ARBA" id="ARBA00023004"/>
    </source>
</evidence>
<dbReference type="Gene3D" id="3.90.380.10">
    <property type="entry name" value="Naphthalene 1,2-dioxygenase Alpha Subunit, Chain A, domain 1"/>
    <property type="match status" value="1"/>
</dbReference>
<evidence type="ECO:0000256" key="7">
    <source>
        <dbReference type="ARBA" id="ARBA00023014"/>
    </source>
</evidence>
<dbReference type="AlphaFoldDB" id="D7DHY7"/>
<dbReference type="InterPro" id="IPR001663">
    <property type="entry name" value="Rng_hydr_dOase-A"/>
</dbReference>
<evidence type="ECO:0000256" key="2">
    <source>
        <dbReference type="ARBA" id="ARBA00008751"/>
    </source>
</evidence>
<keyword evidence="10" id="KW-1185">Reference proteome</keyword>
<proteinExistence type="inferred from homology"/>
<name>D7DHY7_METV0</name>
<keyword evidence="4" id="KW-0479">Metal-binding</keyword>
<dbReference type="CDD" id="cd03469">
    <property type="entry name" value="Rieske_RO_Alpha_N"/>
    <property type="match status" value="1"/>
</dbReference>
<dbReference type="GO" id="GO:0005506">
    <property type="term" value="F:iron ion binding"/>
    <property type="evidence" value="ECO:0007669"/>
    <property type="project" value="InterPro"/>
</dbReference>
<dbReference type="Proteomes" id="UP000000383">
    <property type="component" value="Chromosome"/>
</dbReference>
<feature type="domain" description="Rieske" evidence="8">
    <location>
        <begin position="45"/>
        <end position="149"/>
    </location>
</feature>
<reference evidence="10" key="1">
    <citation type="submission" date="2010-05" db="EMBL/GenBank/DDBJ databases">
        <title>Complete sequence of Methylotenera sp. 301.</title>
        <authorList>
            <person name="Lucas S."/>
            <person name="Copeland A."/>
            <person name="Lapidus A."/>
            <person name="Cheng J.-F."/>
            <person name="Bruce D."/>
            <person name="Goodwin L."/>
            <person name="Pitluck S."/>
            <person name="Clum A."/>
            <person name="Land M."/>
            <person name="Hauser L."/>
            <person name="Kyrpides N."/>
            <person name="Ivanova N."/>
            <person name="Chistoservova L."/>
            <person name="Kalyuzhnaya M."/>
            <person name="Woyke T."/>
        </authorList>
    </citation>
    <scope>NUCLEOTIDE SEQUENCE [LARGE SCALE GENOMIC DNA]</scope>
    <source>
        <strain evidence="10">301</strain>
    </source>
</reference>
<dbReference type="InterPro" id="IPR036922">
    <property type="entry name" value="Rieske_2Fe-2S_sf"/>
</dbReference>
<dbReference type="SUPFAM" id="SSF55961">
    <property type="entry name" value="Bet v1-like"/>
    <property type="match status" value="1"/>
</dbReference>
<dbReference type="EMBL" id="CP002056">
    <property type="protein sequence ID" value="ADI29672.1"/>
    <property type="molecule type" value="Genomic_DNA"/>
</dbReference>
<dbReference type="PROSITE" id="PS51296">
    <property type="entry name" value="RIESKE"/>
    <property type="match status" value="1"/>
</dbReference>
<dbReference type="PANTHER" id="PTHR43756:SF5">
    <property type="entry name" value="CHOLINE MONOOXYGENASE, CHLOROPLASTIC"/>
    <property type="match status" value="1"/>
</dbReference>
<evidence type="ECO:0000256" key="4">
    <source>
        <dbReference type="ARBA" id="ARBA00022723"/>
    </source>
</evidence>
<evidence type="ECO:0000256" key="5">
    <source>
        <dbReference type="ARBA" id="ARBA00023002"/>
    </source>
</evidence>
<dbReference type="InterPro" id="IPR017941">
    <property type="entry name" value="Rieske_2Fe-2S"/>
</dbReference>
<evidence type="ECO:0000313" key="10">
    <source>
        <dbReference type="Proteomes" id="UP000000383"/>
    </source>
</evidence>
<comment type="similarity">
    <text evidence="2">Belongs to the bacterial ring-hydroxylating dioxygenase alpha subunit family.</text>
</comment>
<dbReference type="SUPFAM" id="SSF50022">
    <property type="entry name" value="ISP domain"/>
    <property type="match status" value="1"/>
</dbReference>
<organism evidence="9 10">
    <name type="scientific">Methylotenera versatilis (strain 301)</name>
    <dbReference type="NCBI Taxonomy" id="666681"/>
    <lineage>
        <taxon>Bacteria</taxon>
        <taxon>Pseudomonadati</taxon>
        <taxon>Pseudomonadota</taxon>
        <taxon>Betaproteobacteria</taxon>
        <taxon>Nitrosomonadales</taxon>
        <taxon>Methylophilaceae</taxon>
        <taxon>Methylotenera</taxon>
    </lineage>
</organism>
<evidence type="ECO:0000256" key="3">
    <source>
        <dbReference type="ARBA" id="ARBA00022714"/>
    </source>
</evidence>
<dbReference type="STRING" id="666681.M301_1289"/>
<reference evidence="9 10" key="2">
    <citation type="journal article" date="2011" name="J. Bacteriol.">
        <title>Genomes of three methylotrophs from a single niche uncover genetic and metabolic divergence of Methylophilaceae.</title>
        <authorList>
            <person name="Lapidus A."/>
            <person name="Clum A."/>
            <person name="Labutti K."/>
            <person name="Kaluzhnaya M.G."/>
            <person name="Lim S."/>
            <person name="Beck D.A."/>
            <person name="Glavina Del Rio T."/>
            <person name="Nolan M."/>
            <person name="Mavromatis K."/>
            <person name="Huntemann M."/>
            <person name="Lucas S."/>
            <person name="Lidstrom M.E."/>
            <person name="Ivanova N."/>
            <person name="Chistoserdova L."/>
        </authorList>
    </citation>
    <scope>NUCLEOTIDE SEQUENCE [LARGE SCALE GENOMIC DNA]</scope>
    <source>
        <strain evidence="9 10">301</strain>
    </source>
</reference>
<comment type="cofactor">
    <cofactor evidence="1">
        <name>Fe cation</name>
        <dbReference type="ChEBI" id="CHEBI:24875"/>
    </cofactor>
</comment>
<dbReference type="KEGG" id="meh:M301_1289"/>
<dbReference type="Gene3D" id="2.102.10.10">
    <property type="entry name" value="Rieske [2Fe-2S] iron-sulphur domain"/>
    <property type="match status" value="1"/>
</dbReference>
<dbReference type="eggNOG" id="COG4638">
    <property type="taxonomic scope" value="Bacteria"/>
</dbReference>
<dbReference type="PRINTS" id="PR00090">
    <property type="entry name" value="RNGDIOXGNASE"/>
</dbReference>